<protein>
    <submittedName>
        <fullName evidence="2">Nucleic acid-binding, OB-fold</fullName>
    </submittedName>
</protein>
<proteinExistence type="predicted"/>
<organism evidence="2">
    <name type="scientific">Medicago truncatula</name>
    <name type="common">Barrel medic</name>
    <name type="synonym">Medicago tribuloides</name>
    <dbReference type="NCBI Taxonomy" id="3880"/>
    <lineage>
        <taxon>Eukaryota</taxon>
        <taxon>Viridiplantae</taxon>
        <taxon>Streptophyta</taxon>
        <taxon>Embryophyta</taxon>
        <taxon>Tracheophyta</taxon>
        <taxon>Spermatophyta</taxon>
        <taxon>Magnoliopsida</taxon>
        <taxon>eudicotyledons</taxon>
        <taxon>Gunneridae</taxon>
        <taxon>Pentapetalae</taxon>
        <taxon>rosids</taxon>
        <taxon>fabids</taxon>
        <taxon>Fabales</taxon>
        <taxon>Fabaceae</taxon>
        <taxon>Papilionoideae</taxon>
        <taxon>50 kb inversion clade</taxon>
        <taxon>NPAAA clade</taxon>
        <taxon>Hologalegina</taxon>
        <taxon>IRL clade</taxon>
        <taxon>Trifolieae</taxon>
        <taxon>Medicago</taxon>
    </lineage>
</organism>
<dbReference type="PANTHER" id="PTHR21321">
    <property type="entry name" value="PNAS-3 RELATED"/>
    <property type="match status" value="1"/>
</dbReference>
<dbReference type="Gene3D" id="2.40.50.140">
    <property type="entry name" value="Nucleic acid-binding proteins"/>
    <property type="match status" value="1"/>
</dbReference>
<dbReference type="InterPro" id="IPR048565">
    <property type="entry name" value="S1_RRP4"/>
</dbReference>
<dbReference type="EMBL" id="AC150891">
    <property type="protein sequence ID" value="ABN06126.1"/>
    <property type="molecule type" value="Genomic_DNA"/>
</dbReference>
<dbReference type="SUPFAM" id="SSF50249">
    <property type="entry name" value="Nucleic acid-binding proteins"/>
    <property type="match status" value="1"/>
</dbReference>
<reference evidence="2" key="2">
    <citation type="submission" date="2007-03" db="EMBL/GenBank/DDBJ databases">
        <authorList>
            <consortium name="The International Medicago Genome Annotation Group"/>
        </authorList>
    </citation>
    <scope>NUCLEOTIDE SEQUENCE</scope>
</reference>
<evidence type="ECO:0000259" key="1">
    <source>
        <dbReference type="Pfam" id="PF21266"/>
    </source>
</evidence>
<reference evidence="2" key="1">
    <citation type="submission" date="2005-04" db="EMBL/GenBank/DDBJ databases">
        <authorList>
            <person name="Town C.D."/>
        </authorList>
    </citation>
    <scope>NUCLEOTIDE SEQUENCE</scope>
</reference>
<feature type="domain" description="RRP4 S1" evidence="1">
    <location>
        <begin position="50"/>
        <end position="95"/>
    </location>
</feature>
<dbReference type="AlphaFoldDB" id="A2Q2I9"/>
<dbReference type="InterPro" id="IPR012340">
    <property type="entry name" value="NA-bd_OB-fold"/>
</dbReference>
<dbReference type="PANTHER" id="PTHR21321:SF4">
    <property type="entry name" value="EXOSOME COMPLEX COMPONENT RRP4"/>
    <property type="match status" value="1"/>
</dbReference>
<name>A2Q2I9_MEDTR</name>
<accession>A2Q2I9</accession>
<dbReference type="Pfam" id="PF21266">
    <property type="entry name" value="S1_RRP4"/>
    <property type="match status" value="1"/>
</dbReference>
<dbReference type="GO" id="GO:0003723">
    <property type="term" value="F:RNA binding"/>
    <property type="evidence" value="ECO:0007669"/>
    <property type="project" value="InterPro"/>
</dbReference>
<sequence>MRGNQLQFSQFQKLRLQKALDKLESLSSDSSVLWSVLTSTYVFVRSLLSRYKPKAGDIVIGRVIEVGQNRWRLDINCGQNAYMMLSAMNMPDGLQPCPYFVVETNTEDAETKGRIEKTVLKILEESNMHEATESKVRK</sequence>
<evidence type="ECO:0000313" key="2">
    <source>
        <dbReference type="EMBL" id="ABN06126.1"/>
    </source>
</evidence>
<dbReference type="GO" id="GO:0000178">
    <property type="term" value="C:exosome (RNase complex)"/>
    <property type="evidence" value="ECO:0007669"/>
    <property type="project" value="InterPro"/>
</dbReference>
<gene>
    <name evidence="2" type="ORF">MtrDRAFT_AC150891g46v2</name>
</gene>
<dbReference type="InterPro" id="IPR026699">
    <property type="entry name" value="Exosome_RNA_bind1/RRP40/RRP4"/>
</dbReference>